<keyword evidence="2" id="KW-0812">Transmembrane</keyword>
<keyword evidence="2" id="KW-1133">Transmembrane helix</keyword>
<evidence type="ECO:0008006" key="5">
    <source>
        <dbReference type="Google" id="ProtNLM"/>
    </source>
</evidence>
<keyword evidence="2" id="KW-0472">Membrane</keyword>
<feature type="region of interest" description="Disordered" evidence="1">
    <location>
        <begin position="82"/>
        <end position="138"/>
    </location>
</feature>
<evidence type="ECO:0000256" key="1">
    <source>
        <dbReference type="SAM" id="MobiDB-lite"/>
    </source>
</evidence>
<feature type="compositionally biased region" description="Basic and acidic residues" evidence="1">
    <location>
        <begin position="88"/>
        <end position="115"/>
    </location>
</feature>
<feature type="transmembrane region" description="Helical" evidence="2">
    <location>
        <begin position="531"/>
        <end position="549"/>
    </location>
</feature>
<accession>A0ABN9TH52</accession>
<gene>
    <name evidence="3" type="ORF">PCOR1329_LOCUS38826</name>
</gene>
<comment type="caution">
    <text evidence="3">The sequence shown here is derived from an EMBL/GenBank/DDBJ whole genome shotgun (WGS) entry which is preliminary data.</text>
</comment>
<dbReference type="EMBL" id="CAUYUJ010014696">
    <property type="protein sequence ID" value="CAK0844852.1"/>
    <property type="molecule type" value="Genomic_DNA"/>
</dbReference>
<keyword evidence="4" id="KW-1185">Reference proteome</keyword>
<reference evidence="3" key="1">
    <citation type="submission" date="2023-10" db="EMBL/GenBank/DDBJ databases">
        <authorList>
            <person name="Chen Y."/>
            <person name="Shah S."/>
            <person name="Dougan E. K."/>
            <person name="Thang M."/>
            <person name="Chan C."/>
        </authorList>
    </citation>
    <scope>NUCLEOTIDE SEQUENCE [LARGE SCALE GENOMIC DNA]</scope>
</reference>
<sequence>MGRAASTRRRAIGGRRRAHHVKVISRDYTTHQLQNNCRQLLNHKSRCDHQRYDDHQNYDFYQNCQDYGSMCNNATGDHWHKSKKAHEAKKAAESQKEVLRRQEEDECHDKDNENDVEHEESSEEDNAYSNEDRSSRGAPLGTAVRAAAAKEINTAVVAKIGIIPHHVPAAGALGIVAAPHSQLSAVVQALLLMLVVVTVGLALRRQIRVSRQPWLGTSSSRRPSPMASWANLTQPTHPKAALTLGAPLRAPLWVLQLLPVALVNSTMGQAHNDMRHTVVGLLRPQAARLDTHDSELRQLQERAATLGARQGALRSDIDAVQRSLAQARDDEVGVVDLARLATYDRPPDPSIFRIGCAQPTADTKIKHGLAQWIQDAGLSADQDWLHGQSLGKMIYLHLHGQYSGNVAARSQGGGRVSICGIASRPELNGQLGVVLSFDGGADRRYKVSVRGTVFALRESKLEEPRPRPCMAAAVELVGLGARLAEVWLLRGPACPACPACPTQTCTLTCSGPATSHTEPAEVPALAAGPGWLAVWLAAAVGAAGAWALGRLRLSAKPPAARAEPPAPPALLPAQVLIDFMNDENGLRWHARLLIIQTPTPGVWIGSTPDFSVQRIDLNVHRVIALARGQPYPPAQWAESYVFDNPIADADLRRVRQQAAALAAVLGQAPPAGPAAPGGVGVWRVADPAARSFGDEVPAQILTDRATFLTPEVAADEDYLSGLVLIDNCWTFCQLVPDDDRAAWERALVSGNRRDDRVTGDAREPISGRRFISFADSFGLQHAAAEPPFPLSGSRVTHEFVKTLRATGMEWMSHHLDFIHKSGVSPNSNITRAHRRLTEALHAFQQQDMLNLPSLSGVEILVRYLVQIEMAVARNPRSPDFQDLDAVVASTVNEYGGLVLPEYSKYIAQIQKDEAFTLKQQRQWREEQVLPLNLSSGVRRRCNQAIMALNDLDAPLAAARRLASVLPANAAQASVLQRVHQRVAAFGDPIGVDGDDALCSLLKSKDVYSGRPTPVRPYEPRLLKVLDSGISPQPIRSLVPPSLLPLINEPEKYIFRSQAVLDSMVEAGELPPIYPYWDANLRRDPVLRLGLFKQLMRIGLVGVRTRCRARASIFFVGKKDGSLRMVIDGREPSALHRRPPRTELGSAAALSGLCLDADLLGRDGQGYHGASADLRQGFYQMQWLEIGSWFCFDYPMAIRNFDTDQVCDEVHRRFERVDPDTVVYPCFQGLAMGWSWSLFICNGITEDVTRIGISRALSIAPEEVRMVSERSPCARLGAGELAGASYVDNANVVGSPRCLVDAALEAILLEFERRGLAYHEVCYATRDFVCCGVRFDFSEGRAVPQRERAWRLHRAVTALIDRRGCTPAAMEVVLGHVVHHFMLMRPALAILSSLYRVVYAPSDYCHFDAEQLRELGLIKALIPLAGVDLGAPWHPWAYCSDASLWGYALATSRFDESELRDIGAYRERWRFVAIDRHADDPGDPPGTEVATQAGFTAGSDDAAVFAGLDPAAAAHPVDVALSRCGSHDAVASGGPPLSPEAQAAAEAQLAAAAQRVEAMRGAPIGELTDLGVLVPTYEWARVPALATLPPGLEVWMPLDETKCARIPSTWRLQVIAEGQCDAFRCDVEEHTPVEEVQRGAAARFGWEVENLVLLVDGGPLEWTESTTVGTATLFGRKLTARRQA</sequence>
<evidence type="ECO:0000313" key="4">
    <source>
        <dbReference type="Proteomes" id="UP001189429"/>
    </source>
</evidence>
<organism evidence="3 4">
    <name type="scientific">Prorocentrum cordatum</name>
    <dbReference type="NCBI Taxonomy" id="2364126"/>
    <lineage>
        <taxon>Eukaryota</taxon>
        <taxon>Sar</taxon>
        <taxon>Alveolata</taxon>
        <taxon>Dinophyceae</taxon>
        <taxon>Prorocentrales</taxon>
        <taxon>Prorocentraceae</taxon>
        <taxon>Prorocentrum</taxon>
    </lineage>
</organism>
<dbReference type="Proteomes" id="UP001189429">
    <property type="component" value="Unassembled WGS sequence"/>
</dbReference>
<evidence type="ECO:0000313" key="3">
    <source>
        <dbReference type="EMBL" id="CAK0844852.1"/>
    </source>
</evidence>
<evidence type="ECO:0000256" key="2">
    <source>
        <dbReference type="SAM" id="Phobius"/>
    </source>
</evidence>
<name>A0ABN9TH52_9DINO</name>
<feature type="transmembrane region" description="Helical" evidence="2">
    <location>
        <begin position="185"/>
        <end position="203"/>
    </location>
</feature>
<protein>
    <recommendedName>
        <fullName evidence="5">RNA-directed RNA polymerase</fullName>
    </recommendedName>
</protein>
<feature type="compositionally biased region" description="Acidic residues" evidence="1">
    <location>
        <begin position="116"/>
        <end position="126"/>
    </location>
</feature>
<proteinExistence type="predicted"/>